<evidence type="ECO:0000313" key="3">
    <source>
        <dbReference type="EMBL" id="VAX05387.1"/>
    </source>
</evidence>
<proteinExistence type="predicted"/>
<dbReference type="InterPro" id="IPR011528">
    <property type="entry name" value="NERD"/>
</dbReference>
<dbReference type="EMBL" id="UOFY01000001">
    <property type="protein sequence ID" value="VAX05387.1"/>
    <property type="molecule type" value="Genomic_DNA"/>
</dbReference>
<evidence type="ECO:0000259" key="2">
    <source>
        <dbReference type="PROSITE" id="PS50965"/>
    </source>
</evidence>
<reference evidence="3" key="1">
    <citation type="submission" date="2018-06" db="EMBL/GenBank/DDBJ databases">
        <authorList>
            <person name="Zhirakovskaya E."/>
        </authorList>
    </citation>
    <scope>NUCLEOTIDE SEQUENCE</scope>
</reference>
<name>A0A3B1BKW0_9ZZZZ</name>
<dbReference type="Pfam" id="PF08378">
    <property type="entry name" value="NERD"/>
    <property type="match status" value="1"/>
</dbReference>
<dbReference type="AlphaFoldDB" id="A0A3B1BKW0"/>
<dbReference type="PROSITE" id="PS50965">
    <property type="entry name" value="NERD"/>
    <property type="match status" value="1"/>
</dbReference>
<evidence type="ECO:0000256" key="1">
    <source>
        <dbReference type="SAM" id="Phobius"/>
    </source>
</evidence>
<accession>A0A3B1BKW0</accession>
<feature type="transmembrane region" description="Helical" evidence="1">
    <location>
        <begin position="6"/>
        <end position="25"/>
    </location>
</feature>
<protein>
    <recommendedName>
        <fullName evidence="2">NERD domain-containing protein</fullName>
    </recommendedName>
</protein>
<sequence>MTANETLAYGMSVFLLLSVGLGLLFSKQIKRRYTDWYLFATVKKLGNDILQNIILTDGMDGTVCIDNLVLMADGILVVSVGRYQGAVFASEKIDLWTQVVGKRSYKFNNPLLKLEQDIAAVKANFPKINISGILVFSTCVSFPKGKPDNVISVIEAKQRFADVPAQGTRVAEQDAWDKLRNNILSETRVC</sequence>
<feature type="domain" description="NERD" evidence="2">
    <location>
        <begin position="30"/>
        <end position="144"/>
    </location>
</feature>
<keyword evidence="1" id="KW-0472">Membrane</keyword>
<gene>
    <name evidence="3" type="ORF">MNBD_GAMMA25-1212</name>
</gene>
<keyword evidence="1" id="KW-0812">Transmembrane</keyword>
<organism evidence="3">
    <name type="scientific">hydrothermal vent metagenome</name>
    <dbReference type="NCBI Taxonomy" id="652676"/>
    <lineage>
        <taxon>unclassified sequences</taxon>
        <taxon>metagenomes</taxon>
        <taxon>ecological metagenomes</taxon>
    </lineage>
</organism>
<keyword evidence="1" id="KW-1133">Transmembrane helix</keyword>